<dbReference type="InterPro" id="IPR035587">
    <property type="entry name" value="DUS-like_FMN-bd"/>
</dbReference>
<evidence type="ECO:0000256" key="9">
    <source>
        <dbReference type="ARBA" id="ARBA00038890"/>
    </source>
</evidence>
<evidence type="ECO:0000256" key="8">
    <source>
        <dbReference type="ARBA" id="ARBA00038313"/>
    </source>
</evidence>
<evidence type="ECO:0000256" key="10">
    <source>
        <dbReference type="ARBA" id="ARBA00047287"/>
    </source>
</evidence>
<dbReference type="GO" id="GO:0050660">
    <property type="term" value="F:flavin adenine dinucleotide binding"/>
    <property type="evidence" value="ECO:0007669"/>
    <property type="project" value="InterPro"/>
</dbReference>
<dbReference type="PROSITE" id="PS01136">
    <property type="entry name" value="UPF0034"/>
    <property type="match status" value="1"/>
</dbReference>
<comment type="similarity">
    <text evidence="8">Belongs to the Dus family. Dus1 subfamily.</text>
</comment>
<dbReference type="GO" id="GO:0017150">
    <property type="term" value="F:tRNA dihydrouridine synthase activity"/>
    <property type="evidence" value="ECO:0007669"/>
    <property type="project" value="InterPro"/>
</dbReference>
<dbReference type="Proteomes" id="UP001178507">
    <property type="component" value="Unassembled WGS sequence"/>
</dbReference>
<comment type="catalytic activity">
    <reaction evidence="12">
        <text>5,6-dihydrouridine(16) in tRNA + NAD(+) = uridine(16) in tRNA + NADH + H(+)</text>
        <dbReference type="Rhea" id="RHEA:53380"/>
        <dbReference type="Rhea" id="RHEA-COMP:13543"/>
        <dbReference type="Rhea" id="RHEA-COMP:13544"/>
        <dbReference type="ChEBI" id="CHEBI:15378"/>
        <dbReference type="ChEBI" id="CHEBI:57540"/>
        <dbReference type="ChEBI" id="CHEBI:57945"/>
        <dbReference type="ChEBI" id="CHEBI:65315"/>
        <dbReference type="ChEBI" id="CHEBI:74443"/>
        <dbReference type="EC" id="1.3.1.88"/>
    </reaction>
    <physiologicalReaction direction="right-to-left" evidence="12">
        <dbReference type="Rhea" id="RHEA:53382"/>
    </physiologicalReaction>
</comment>
<dbReference type="CDD" id="cd02801">
    <property type="entry name" value="DUS_like_FMN"/>
    <property type="match status" value="1"/>
</dbReference>
<evidence type="ECO:0000256" key="13">
    <source>
        <dbReference type="ARBA" id="ARBA00049467"/>
    </source>
</evidence>
<feature type="domain" description="DUS-like FMN-binding" evidence="14">
    <location>
        <begin position="88"/>
        <end position="334"/>
    </location>
</feature>
<evidence type="ECO:0000256" key="4">
    <source>
        <dbReference type="ARBA" id="ARBA00022694"/>
    </source>
</evidence>
<evidence type="ECO:0000256" key="11">
    <source>
        <dbReference type="ARBA" id="ARBA00047652"/>
    </source>
</evidence>
<evidence type="ECO:0000313" key="15">
    <source>
        <dbReference type="EMBL" id="CAJ1408371.1"/>
    </source>
</evidence>
<protein>
    <recommendedName>
        <fullName evidence="9">tRNA-dihydrouridine(16/17) synthase [NAD(P)(+)]</fullName>
        <ecNumber evidence="9">1.3.1.88</ecNumber>
    </recommendedName>
</protein>
<comment type="caution">
    <text evidence="15">The sequence shown here is derived from an EMBL/GenBank/DDBJ whole genome shotgun (WGS) entry which is preliminary data.</text>
</comment>
<proteinExistence type="inferred from homology"/>
<dbReference type="PANTHER" id="PTHR11082:SF5">
    <property type="entry name" value="TRNA-DIHYDROURIDINE(16_17) SYNTHASE [NAD(P)(+)]-LIKE"/>
    <property type="match status" value="1"/>
</dbReference>
<evidence type="ECO:0000256" key="7">
    <source>
        <dbReference type="ARBA" id="ARBA00023027"/>
    </source>
</evidence>
<dbReference type="PANTHER" id="PTHR11082">
    <property type="entry name" value="TRNA-DIHYDROURIDINE SYNTHASE"/>
    <property type="match status" value="1"/>
</dbReference>
<reference evidence="15" key="1">
    <citation type="submission" date="2023-08" db="EMBL/GenBank/DDBJ databases">
        <authorList>
            <person name="Chen Y."/>
            <person name="Shah S."/>
            <person name="Dougan E. K."/>
            <person name="Thang M."/>
            <person name="Chan C."/>
        </authorList>
    </citation>
    <scope>NUCLEOTIDE SEQUENCE</scope>
</reference>
<dbReference type="SUPFAM" id="SSF51395">
    <property type="entry name" value="FMN-linked oxidoreductases"/>
    <property type="match status" value="1"/>
</dbReference>
<name>A0AA36JML4_9DINO</name>
<gene>
    <name evidence="15" type="ORF">EVOR1521_LOCUS29805</name>
</gene>
<organism evidence="15 16">
    <name type="scientific">Effrenium voratum</name>
    <dbReference type="NCBI Taxonomy" id="2562239"/>
    <lineage>
        <taxon>Eukaryota</taxon>
        <taxon>Sar</taxon>
        <taxon>Alveolata</taxon>
        <taxon>Dinophyceae</taxon>
        <taxon>Suessiales</taxon>
        <taxon>Symbiodiniaceae</taxon>
        <taxon>Effrenium</taxon>
    </lineage>
</organism>
<evidence type="ECO:0000313" key="16">
    <source>
        <dbReference type="Proteomes" id="UP001178507"/>
    </source>
</evidence>
<comment type="catalytic activity">
    <reaction evidence="13">
        <text>5,6-dihydrouridine(17) in tRNA + NADP(+) = uridine(17) in tRNA + NADPH + H(+)</text>
        <dbReference type="Rhea" id="RHEA:53368"/>
        <dbReference type="Rhea" id="RHEA-COMP:13541"/>
        <dbReference type="Rhea" id="RHEA-COMP:13542"/>
        <dbReference type="ChEBI" id="CHEBI:15378"/>
        <dbReference type="ChEBI" id="CHEBI:57783"/>
        <dbReference type="ChEBI" id="CHEBI:58349"/>
        <dbReference type="ChEBI" id="CHEBI:65315"/>
        <dbReference type="ChEBI" id="CHEBI:74443"/>
        <dbReference type="EC" id="1.3.1.88"/>
    </reaction>
    <physiologicalReaction direction="right-to-left" evidence="13">
        <dbReference type="Rhea" id="RHEA:53370"/>
    </physiologicalReaction>
</comment>
<evidence type="ECO:0000256" key="6">
    <source>
        <dbReference type="ARBA" id="ARBA00023002"/>
    </source>
</evidence>
<dbReference type="EMBL" id="CAUJNA010003716">
    <property type="protein sequence ID" value="CAJ1408371.1"/>
    <property type="molecule type" value="Genomic_DNA"/>
</dbReference>
<evidence type="ECO:0000256" key="5">
    <source>
        <dbReference type="ARBA" id="ARBA00022857"/>
    </source>
</evidence>
<keyword evidence="6" id="KW-0560">Oxidoreductase</keyword>
<comment type="cofactor">
    <cofactor evidence="1">
        <name>FMN</name>
        <dbReference type="ChEBI" id="CHEBI:58210"/>
    </cofactor>
</comment>
<evidence type="ECO:0000256" key="2">
    <source>
        <dbReference type="ARBA" id="ARBA00022630"/>
    </source>
</evidence>
<keyword evidence="7" id="KW-0520">NAD</keyword>
<keyword evidence="4" id="KW-0819">tRNA processing</keyword>
<keyword evidence="3" id="KW-0288">FMN</keyword>
<keyword evidence="16" id="KW-1185">Reference proteome</keyword>
<dbReference type="Pfam" id="PF01207">
    <property type="entry name" value="Dus"/>
    <property type="match status" value="1"/>
</dbReference>
<evidence type="ECO:0000256" key="3">
    <source>
        <dbReference type="ARBA" id="ARBA00022643"/>
    </source>
</evidence>
<keyword evidence="2" id="KW-0285">Flavoprotein</keyword>
<evidence type="ECO:0000256" key="12">
    <source>
        <dbReference type="ARBA" id="ARBA00048934"/>
    </source>
</evidence>
<evidence type="ECO:0000256" key="1">
    <source>
        <dbReference type="ARBA" id="ARBA00001917"/>
    </source>
</evidence>
<sequence>MGQVREEMERELEHLLKQKDDQLHALDARLGASERKASNTLRPGCRHSGGNMAKSEMGVRWSEATRIAAAWDFFRSVTQAHCAQARPSELAFRLLLRRAGCEICWTPMLHADEFAGSSEEEIGRQGFASCAEDRPLVAQFCAKTPEDFLEAARQVQDRCDAVDLNLGCPQSKAIKGGWGGALMEEDNWHLAFSIVRLCAGAYWAGTLRVPVTCKIRIFADDRKTVRFAKMLEEAGCFLLTVHGRQRDRALHHAPARWQAIRAVQQALRIPVLANGGVSSLDTAERCLQETGCVGVMVATSLLQNPDLFLPESESAGTALAQSVRQCLRYLEICEETPPWALRWARDHLRALLAGTRCPELLLALDAVGDQSLSPDFLRTEERQAFWRPLCQEFRDVLKSLCVREGLCDEDACDFRGLPWGQSSGRVHAALPGSSLVVEGASRAHQQLLRRAKVSERFAERQRQKALAIQSCMQATSKWAKQ</sequence>
<keyword evidence="5" id="KW-0521">NADP</keyword>
<dbReference type="Gene3D" id="3.20.20.70">
    <property type="entry name" value="Aldolase class I"/>
    <property type="match status" value="1"/>
</dbReference>
<dbReference type="InterPro" id="IPR013785">
    <property type="entry name" value="Aldolase_TIM"/>
</dbReference>
<dbReference type="AlphaFoldDB" id="A0AA36JML4"/>
<evidence type="ECO:0000259" key="14">
    <source>
        <dbReference type="Pfam" id="PF01207"/>
    </source>
</evidence>
<dbReference type="EC" id="1.3.1.88" evidence="9"/>
<dbReference type="InterPro" id="IPR018517">
    <property type="entry name" value="tRNA_hU_synthase_CS"/>
</dbReference>
<comment type="catalytic activity">
    <reaction evidence="11">
        <text>5,6-dihydrouridine(16) in tRNA + NADP(+) = uridine(16) in tRNA + NADPH + H(+)</text>
        <dbReference type="Rhea" id="RHEA:53376"/>
        <dbReference type="Rhea" id="RHEA-COMP:13543"/>
        <dbReference type="Rhea" id="RHEA-COMP:13544"/>
        <dbReference type="ChEBI" id="CHEBI:15378"/>
        <dbReference type="ChEBI" id="CHEBI:57783"/>
        <dbReference type="ChEBI" id="CHEBI:58349"/>
        <dbReference type="ChEBI" id="CHEBI:65315"/>
        <dbReference type="ChEBI" id="CHEBI:74443"/>
        <dbReference type="EC" id="1.3.1.88"/>
    </reaction>
    <physiologicalReaction direction="right-to-left" evidence="11">
        <dbReference type="Rhea" id="RHEA:53378"/>
    </physiologicalReaction>
</comment>
<accession>A0AA36JML4</accession>
<comment type="catalytic activity">
    <reaction evidence="10">
        <text>5,6-dihydrouridine(17) in tRNA + NAD(+) = uridine(17) in tRNA + NADH + H(+)</text>
        <dbReference type="Rhea" id="RHEA:53372"/>
        <dbReference type="Rhea" id="RHEA-COMP:13541"/>
        <dbReference type="Rhea" id="RHEA-COMP:13542"/>
        <dbReference type="ChEBI" id="CHEBI:15378"/>
        <dbReference type="ChEBI" id="CHEBI:57540"/>
        <dbReference type="ChEBI" id="CHEBI:57945"/>
        <dbReference type="ChEBI" id="CHEBI:65315"/>
        <dbReference type="ChEBI" id="CHEBI:74443"/>
        <dbReference type="EC" id="1.3.1.88"/>
    </reaction>
    <physiologicalReaction direction="right-to-left" evidence="10">
        <dbReference type="Rhea" id="RHEA:53374"/>
    </physiologicalReaction>
</comment>